<dbReference type="RefSeq" id="XP_030995423.1">
    <property type="nucleotide sequence ID" value="XM_031140489.1"/>
</dbReference>
<dbReference type="STRING" id="1093900.A0A507AUS9"/>
<feature type="transmembrane region" description="Helical" evidence="5">
    <location>
        <begin position="117"/>
        <end position="134"/>
    </location>
</feature>
<feature type="transmembrane region" description="Helical" evidence="5">
    <location>
        <begin position="178"/>
        <end position="200"/>
    </location>
</feature>
<comment type="subcellular location">
    <subcellularLocation>
        <location evidence="1">Membrane</location>
        <topology evidence="1">Multi-pass membrane protein</topology>
    </subcellularLocation>
</comment>
<dbReference type="Proteomes" id="UP000319257">
    <property type="component" value="Unassembled WGS sequence"/>
</dbReference>
<organism evidence="7 8">
    <name type="scientific">Thyridium curvatum</name>
    <dbReference type="NCBI Taxonomy" id="1093900"/>
    <lineage>
        <taxon>Eukaryota</taxon>
        <taxon>Fungi</taxon>
        <taxon>Dikarya</taxon>
        <taxon>Ascomycota</taxon>
        <taxon>Pezizomycotina</taxon>
        <taxon>Sordariomycetes</taxon>
        <taxon>Sordariomycetidae</taxon>
        <taxon>Thyridiales</taxon>
        <taxon>Thyridiaceae</taxon>
        <taxon>Thyridium</taxon>
    </lineage>
</organism>
<dbReference type="SUPFAM" id="SSF103473">
    <property type="entry name" value="MFS general substrate transporter"/>
    <property type="match status" value="1"/>
</dbReference>
<keyword evidence="4 5" id="KW-0472">Membrane</keyword>
<feature type="transmembrane region" description="Helical" evidence="5">
    <location>
        <begin position="312"/>
        <end position="337"/>
    </location>
</feature>
<gene>
    <name evidence="7" type="ORF">E0L32_005915</name>
</gene>
<evidence type="ECO:0000256" key="3">
    <source>
        <dbReference type="ARBA" id="ARBA00022989"/>
    </source>
</evidence>
<protein>
    <recommendedName>
        <fullName evidence="6">Major facilitator superfamily (MFS) profile domain-containing protein</fullName>
    </recommendedName>
</protein>
<feature type="transmembrane region" description="Helical" evidence="5">
    <location>
        <begin position="349"/>
        <end position="371"/>
    </location>
</feature>
<keyword evidence="8" id="KW-1185">Reference proteome</keyword>
<dbReference type="Pfam" id="PF07690">
    <property type="entry name" value="MFS_1"/>
    <property type="match status" value="1"/>
</dbReference>
<comment type="caution">
    <text evidence="7">The sequence shown here is derived from an EMBL/GenBank/DDBJ whole genome shotgun (WGS) entry which is preliminary data.</text>
</comment>
<dbReference type="OrthoDB" id="5215911at2759"/>
<reference evidence="7 8" key="1">
    <citation type="submission" date="2019-06" db="EMBL/GenBank/DDBJ databases">
        <title>Draft genome sequence of the filamentous fungus Phialemoniopsis curvata isolated from diesel fuel.</title>
        <authorList>
            <person name="Varaljay V.A."/>
            <person name="Lyon W.J."/>
            <person name="Crouch A.L."/>
            <person name="Drake C.E."/>
            <person name="Hollomon J.M."/>
            <person name="Nadeau L.J."/>
            <person name="Nunn H.S."/>
            <person name="Stevenson B.S."/>
            <person name="Bojanowski C.L."/>
            <person name="Crookes-Goodson W.J."/>
        </authorList>
    </citation>
    <scope>NUCLEOTIDE SEQUENCE [LARGE SCALE GENOMIC DNA]</scope>
    <source>
        <strain evidence="7 8">D216</strain>
    </source>
</reference>
<dbReference type="AlphaFoldDB" id="A0A507AUS9"/>
<dbReference type="Gene3D" id="1.20.1250.20">
    <property type="entry name" value="MFS general substrate transporter like domains"/>
    <property type="match status" value="1"/>
</dbReference>
<evidence type="ECO:0000259" key="6">
    <source>
        <dbReference type="PROSITE" id="PS50850"/>
    </source>
</evidence>
<feature type="domain" description="Major facilitator superfamily (MFS) profile" evidence="6">
    <location>
        <begin position="51"/>
        <end position="509"/>
    </location>
</feature>
<dbReference type="PANTHER" id="PTHR23502:SF50">
    <property type="entry name" value="TRANSPORTER, PUTATIVE (AFU_ORTHOLOGUE AFUA_5G00430)-RELATED"/>
    <property type="match status" value="1"/>
</dbReference>
<keyword evidence="3 5" id="KW-1133">Transmembrane helix</keyword>
<evidence type="ECO:0000313" key="7">
    <source>
        <dbReference type="EMBL" id="TPX13712.1"/>
    </source>
</evidence>
<feature type="transmembrane region" description="Helical" evidence="5">
    <location>
        <begin position="50"/>
        <end position="73"/>
    </location>
</feature>
<dbReference type="InParanoid" id="A0A507AUS9"/>
<feature type="transmembrane region" description="Helical" evidence="5">
    <location>
        <begin position="94"/>
        <end position="111"/>
    </location>
</feature>
<dbReference type="PROSITE" id="PS50850">
    <property type="entry name" value="MFS"/>
    <property type="match status" value="1"/>
</dbReference>
<dbReference type="FunCoup" id="A0A507AUS9">
    <property type="interactions" value="16"/>
</dbReference>
<sequence>MDENGHTILPPGTVPLVEFEVATDDTRLILSPAPSNDPNEPLNWAPWRKYFNFLLIMAMTIAAFTSLQIQTVFWQQMSVDLNLRTSQLNNAQSGNLAGLAVGCIFFIPFTVKYGRRLVYILSICVLAAATWWTARIQSFAELMCTSVICGLAGAINETAVQMTIADMFFVHQRATANACYFASVMIGSFLAPIAGGAQAATQGWRWSYYALAIALTCVSFIFIFCYEETKYVPISNGQREGGPIQTSMDGEAPEKEKLPEGADLTIVASTAMAEPAPPLNTYRQRMRLITKTDESLWKLFVMPLSVITLPHVLFTALQFASAIAWLVLFMPAVSVIFSAPPYSFTTAGVGYMTLGPFVGNALGSLYGGPLSDWSAKWFAKRNGGLYEPEMRLYILPLPIACMASGLIMFGVTADKGMHWILPSVGGALFAFGMGAMGDITFTFTVDTYRELIAEAFVGVAFFRNAFSVAIPFSLVPWMTTMGVSNMFIIIGCLSLAIGLLFIPMIIWGKRIRTALTPRYYHLVDKHAHVS</sequence>
<dbReference type="InterPro" id="IPR020846">
    <property type="entry name" value="MFS_dom"/>
</dbReference>
<feature type="transmembrane region" description="Helical" evidence="5">
    <location>
        <begin position="486"/>
        <end position="508"/>
    </location>
</feature>
<dbReference type="EMBL" id="SKBQ01000032">
    <property type="protein sequence ID" value="TPX13712.1"/>
    <property type="molecule type" value="Genomic_DNA"/>
</dbReference>
<dbReference type="InterPro" id="IPR011701">
    <property type="entry name" value="MFS"/>
</dbReference>
<feature type="transmembrane region" description="Helical" evidence="5">
    <location>
        <begin position="419"/>
        <end position="439"/>
    </location>
</feature>
<dbReference type="GO" id="GO:0005886">
    <property type="term" value="C:plasma membrane"/>
    <property type="evidence" value="ECO:0007669"/>
    <property type="project" value="TreeGrafter"/>
</dbReference>
<evidence type="ECO:0000256" key="4">
    <source>
        <dbReference type="ARBA" id="ARBA00023136"/>
    </source>
</evidence>
<keyword evidence="2 5" id="KW-0812">Transmembrane</keyword>
<dbReference type="GO" id="GO:0022857">
    <property type="term" value="F:transmembrane transporter activity"/>
    <property type="evidence" value="ECO:0007669"/>
    <property type="project" value="InterPro"/>
</dbReference>
<evidence type="ECO:0000256" key="5">
    <source>
        <dbReference type="SAM" id="Phobius"/>
    </source>
</evidence>
<dbReference type="InterPro" id="IPR036259">
    <property type="entry name" value="MFS_trans_sf"/>
</dbReference>
<feature type="transmembrane region" description="Helical" evidence="5">
    <location>
        <begin position="392"/>
        <end position="413"/>
    </location>
</feature>
<name>A0A507AUS9_9PEZI</name>
<accession>A0A507AUS9</accession>
<feature type="transmembrane region" description="Helical" evidence="5">
    <location>
        <begin position="206"/>
        <end position="226"/>
    </location>
</feature>
<feature type="transmembrane region" description="Helical" evidence="5">
    <location>
        <begin position="451"/>
        <end position="474"/>
    </location>
</feature>
<evidence type="ECO:0000256" key="1">
    <source>
        <dbReference type="ARBA" id="ARBA00004141"/>
    </source>
</evidence>
<dbReference type="PANTHER" id="PTHR23502">
    <property type="entry name" value="MAJOR FACILITATOR SUPERFAMILY"/>
    <property type="match status" value="1"/>
</dbReference>
<evidence type="ECO:0000313" key="8">
    <source>
        <dbReference type="Proteomes" id="UP000319257"/>
    </source>
</evidence>
<proteinExistence type="predicted"/>
<dbReference type="GeneID" id="41973362"/>
<evidence type="ECO:0000256" key="2">
    <source>
        <dbReference type="ARBA" id="ARBA00022692"/>
    </source>
</evidence>